<feature type="region of interest" description="Disordered" evidence="1">
    <location>
        <begin position="29"/>
        <end position="51"/>
    </location>
</feature>
<evidence type="ECO:0000256" key="1">
    <source>
        <dbReference type="SAM" id="MobiDB-lite"/>
    </source>
</evidence>
<protein>
    <submittedName>
        <fullName evidence="2">Uncharacterized protein</fullName>
    </submittedName>
</protein>
<proteinExistence type="predicted"/>
<sequence length="51" mass="5453">TADTVTSFTYDLTVVATGSPQSGIKYILKPQVDQSGADREPNKGKAKDKQP</sequence>
<feature type="non-terminal residue" evidence="2">
    <location>
        <position position="1"/>
    </location>
</feature>
<gene>
    <name evidence="2" type="ORF">S12H4_29862</name>
</gene>
<accession>X1T5G8</accession>
<organism evidence="2">
    <name type="scientific">marine sediment metagenome</name>
    <dbReference type="NCBI Taxonomy" id="412755"/>
    <lineage>
        <taxon>unclassified sequences</taxon>
        <taxon>metagenomes</taxon>
        <taxon>ecological metagenomes</taxon>
    </lineage>
</organism>
<dbReference type="AlphaFoldDB" id="X1T5G8"/>
<evidence type="ECO:0000313" key="2">
    <source>
        <dbReference type="EMBL" id="GAJ00558.1"/>
    </source>
</evidence>
<dbReference type="EMBL" id="BARW01017260">
    <property type="protein sequence ID" value="GAJ00558.1"/>
    <property type="molecule type" value="Genomic_DNA"/>
</dbReference>
<comment type="caution">
    <text evidence="2">The sequence shown here is derived from an EMBL/GenBank/DDBJ whole genome shotgun (WGS) entry which is preliminary data.</text>
</comment>
<name>X1T5G8_9ZZZZ</name>
<feature type="compositionally biased region" description="Basic and acidic residues" evidence="1">
    <location>
        <begin position="36"/>
        <end position="51"/>
    </location>
</feature>
<reference evidence="2" key="1">
    <citation type="journal article" date="2014" name="Front. Microbiol.">
        <title>High frequency of phylogenetically diverse reductive dehalogenase-homologous genes in deep subseafloor sedimentary metagenomes.</title>
        <authorList>
            <person name="Kawai M."/>
            <person name="Futagami T."/>
            <person name="Toyoda A."/>
            <person name="Takaki Y."/>
            <person name="Nishi S."/>
            <person name="Hori S."/>
            <person name="Arai W."/>
            <person name="Tsubouchi T."/>
            <person name="Morono Y."/>
            <person name="Uchiyama I."/>
            <person name="Ito T."/>
            <person name="Fujiyama A."/>
            <person name="Inagaki F."/>
            <person name="Takami H."/>
        </authorList>
    </citation>
    <scope>NUCLEOTIDE SEQUENCE</scope>
    <source>
        <strain evidence="2">Expedition CK06-06</strain>
    </source>
</reference>